<dbReference type="Pfam" id="PF00955">
    <property type="entry name" value="HCO3_cotransp"/>
    <property type="match status" value="2"/>
</dbReference>
<evidence type="ECO:0000256" key="4">
    <source>
        <dbReference type="ARBA" id="ARBA00023136"/>
    </source>
</evidence>
<name>A0ABD2IA78_9BILA</name>
<evidence type="ECO:0000313" key="9">
    <source>
        <dbReference type="Proteomes" id="UP001620626"/>
    </source>
</evidence>
<feature type="transmembrane region" description="Helical" evidence="6">
    <location>
        <begin position="204"/>
        <end position="223"/>
    </location>
</feature>
<dbReference type="PANTHER" id="PTHR11453:SF36">
    <property type="entry name" value="ANION EXCHANGE PROTEIN"/>
    <property type="match status" value="1"/>
</dbReference>
<feature type="domain" description="Bicarbonate transporter-like transmembrane" evidence="7">
    <location>
        <begin position="137"/>
        <end position="224"/>
    </location>
</feature>
<feature type="compositionally biased region" description="Basic and acidic residues" evidence="5">
    <location>
        <begin position="360"/>
        <end position="369"/>
    </location>
</feature>
<evidence type="ECO:0000256" key="5">
    <source>
        <dbReference type="SAM" id="MobiDB-lite"/>
    </source>
</evidence>
<feature type="region of interest" description="Disordered" evidence="5">
    <location>
        <begin position="432"/>
        <end position="477"/>
    </location>
</feature>
<evidence type="ECO:0000256" key="3">
    <source>
        <dbReference type="ARBA" id="ARBA00022989"/>
    </source>
</evidence>
<dbReference type="PANTHER" id="PTHR11453">
    <property type="entry name" value="ANION EXCHANGE PROTEIN"/>
    <property type="match status" value="1"/>
</dbReference>
<gene>
    <name evidence="8" type="ORF">niasHT_035853</name>
</gene>
<dbReference type="InterPro" id="IPR003020">
    <property type="entry name" value="HCO3_transpt_euk"/>
</dbReference>
<comment type="caution">
    <text evidence="8">The sequence shown here is derived from an EMBL/GenBank/DDBJ whole genome shotgun (WGS) entry which is preliminary data.</text>
</comment>
<sequence length="477" mass="51464">MMDYSRVPLGKCTQLLGSLEGSSCFVLYDKLLMSLVLMLCTFFIATTLKKLRNSCYFPSKVRQVLSDFSVMIAIVCMTLLDFFVGINTPKLNVPSTFRPTWHGRGCSAGVYPCCSRMCPHFYGPTNHCGHCQSSGEQIEKGLRLNHLDLFVLSLLIVVVGILGLPIYVAATVLSINHVNSLRVESESRAPGEHSQFIGCREQRVTGIVTFILIGLSVTMTKLLRVHSDARALRRFPLHGHFCARRHPTVRPYPSHVDANEISTGHHLHSPCAHPCHPQVHIVPSCLSGHSLDCEVHQKHINRISRNVGCDVSRPQGDGALFFGEGFEVFGRQNARLPSSASGGQGKAPVTAGPTVRHRFGRESGDHPGSENRGNVIKILLAAIQEPSRNIDINISKEVTATGMWRSITSESRSSLHQKPNTITITVTSAKNGAGIGGGGPAEESQPLLGKQTDEFDGTASAEGGQAVGGGSSTSSAA</sequence>
<dbReference type="Proteomes" id="UP001620626">
    <property type="component" value="Unassembled WGS sequence"/>
</dbReference>
<evidence type="ECO:0000259" key="7">
    <source>
        <dbReference type="Pfam" id="PF00955"/>
    </source>
</evidence>
<keyword evidence="9" id="KW-1185">Reference proteome</keyword>
<evidence type="ECO:0000256" key="6">
    <source>
        <dbReference type="SAM" id="Phobius"/>
    </source>
</evidence>
<dbReference type="AlphaFoldDB" id="A0ABD2IA78"/>
<proteinExistence type="predicted"/>
<reference evidence="8 9" key="1">
    <citation type="submission" date="2024-10" db="EMBL/GenBank/DDBJ databases">
        <authorList>
            <person name="Kim D."/>
        </authorList>
    </citation>
    <scope>NUCLEOTIDE SEQUENCE [LARGE SCALE GENOMIC DNA]</scope>
    <source>
        <strain evidence="8">BH-2024</strain>
    </source>
</reference>
<evidence type="ECO:0000313" key="8">
    <source>
        <dbReference type="EMBL" id="KAL3077019.1"/>
    </source>
</evidence>
<keyword evidence="3 6" id="KW-1133">Transmembrane helix</keyword>
<feature type="transmembrane region" description="Helical" evidence="6">
    <location>
        <begin position="68"/>
        <end position="86"/>
    </location>
</feature>
<dbReference type="GO" id="GO:0016020">
    <property type="term" value="C:membrane"/>
    <property type="evidence" value="ECO:0007669"/>
    <property type="project" value="UniProtKB-SubCell"/>
</dbReference>
<feature type="region of interest" description="Disordered" evidence="5">
    <location>
        <begin position="336"/>
        <end position="372"/>
    </location>
</feature>
<protein>
    <recommendedName>
        <fullName evidence="7">Bicarbonate transporter-like transmembrane domain-containing protein</fullName>
    </recommendedName>
</protein>
<dbReference type="InterPro" id="IPR011531">
    <property type="entry name" value="HCO3_transpt-like_TM_dom"/>
</dbReference>
<feature type="domain" description="Bicarbonate transporter-like transmembrane" evidence="7">
    <location>
        <begin position="10"/>
        <end position="105"/>
    </location>
</feature>
<feature type="transmembrane region" description="Helical" evidence="6">
    <location>
        <begin position="149"/>
        <end position="173"/>
    </location>
</feature>
<comment type="subcellular location">
    <subcellularLocation>
        <location evidence="1">Membrane</location>
        <topology evidence="1">Multi-pass membrane protein</topology>
    </subcellularLocation>
</comment>
<accession>A0ABD2IA78</accession>
<evidence type="ECO:0000256" key="2">
    <source>
        <dbReference type="ARBA" id="ARBA00022692"/>
    </source>
</evidence>
<organism evidence="8 9">
    <name type="scientific">Heterodera trifolii</name>
    <dbReference type="NCBI Taxonomy" id="157864"/>
    <lineage>
        <taxon>Eukaryota</taxon>
        <taxon>Metazoa</taxon>
        <taxon>Ecdysozoa</taxon>
        <taxon>Nematoda</taxon>
        <taxon>Chromadorea</taxon>
        <taxon>Rhabditida</taxon>
        <taxon>Tylenchina</taxon>
        <taxon>Tylenchomorpha</taxon>
        <taxon>Tylenchoidea</taxon>
        <taxon>Heteroderidae</taxon>
        <taxon>Heteroderinae</taxon>
        <taxon>Heterodera</taxon>
    </lineage>
</organism>
<feature type="transmembrane region" description="Helical" evidence="6">
    <location>
        <begin position="31"/>
        <end position="48"/>
    </location>
</feature>
<keyword evidence="2 6" id="KW-0812">Transmembrane</keyword>
<dbReference type="EMBL" id="JBICBT010001235">
    <property type="protein sequence ID" value="KAL3077019.1"/>
    <property type="molecule type" value="Genomic_DNA"/>
</dbReference>
<evidence type="ECO:0000256" key="1">
    <source>
        <dbReference type="ARBA" id="ARBA00004141"/>
    </source>
</evidence>
<keyword evidence="4 6" id="KW-0472">Membrane</keyword>